<keyword evidence="1" id="KW-0805">Transcription regulation</keyword>
<evidence type="ECO:0000256" key="3">
    <source>
        <dbReference type="ARBA" id="ARBA00023163"/>
    </source>
</evidence>
<evidence type="ECO:0000259" key="6">
    <source>
        <dbReference type="PROSITE" id="PS51519"/>
    </source>
</evidence>
<organism evidence="7 8">
    <name type="scientific">Pythium insidiosum</name>
    <name type="common">Pythiosis disease agent</name>
    <dbReference type="NCBI Taxonomy" id="114742"/>
    <lineage>
        <taxon>Eukaryota</taxon>
        <taxon>Sar</taxon>
        <taxon>Stramenopiles</taxon>
        <taxon>Oomycota</taxon>
        <taxon>Peronosporomycetes</taxon>
        <taxon>Pythiales</taxon>
        <taxon>Pythiaceae</taxon>
        <taxon>Pythium</taxon>
    </lineage>
</organism>
<evidence type="ECO:0000256" key="4">
    <source>
        <dbReference type="ARBA" id="ARBA00023242"/>
    </source>
</evidence>
<dbReference type="PROSITE" id="PS51519">
    <property type="entry name" value="RWP_RK"/>
    <property type="match status" value="1"/>
</dbReference>
<keyword evidence="2" id="KW-0238">DNA-binding</keyword>
<dbReference type="Proteomes" id="UP001209570">
    <property type="component" value="Unassembled WGS sequence"/>
</dbReference>
<evidence type="ECO:0000256" key="1">
    <source>
        <dbReference type="ARBA" id="ARBA00023015"/>
    </source>
</evidence>
<keyword evidence="8" id="KW-1185">Reference proteome</keyword>
<evidence type="ECO:0000256" key="5">
    <source>
        <dbReference type="SAM" id="MobiDB-lite"/>
    </source>
</evidence>
<dbReference type="Pfam" id="PF02042">
    <property type="entry name" value="RWP-RK"/>
    <property type="match status" value="1"/>
</dbReference>
<dbReference type="InterPro" id="IPR003035">
    <property type="entry name" value="RWP-RK_dom"/>
</dbReference>
<evidence type="ECO:0000313" key="8">
    <source>
        <dbReference type="Proteomes" id="UP001209570"/>
    </source>
</evidence>
<keyword evidence="4" id="KW-0539">Nucleus</keyword>
<sequence>MTVSSSVSSPIAKQSSVRVSAAQIKHVGRALQFRAPAKRSAAKKQRKSRVMFHYTKDELAPYFHVSQKEAARRLGVAVITLKRICKRGNFNWPYRTNKTKLAQQQVQAQEQHRQEAPRQAAAPTRESDKPIHNGRQRVEEQMRVAMRSLAMCAQQIESPAMSSAAVAFSRLPFLCQLENES</sequence>
<evidence type="ECO:0000256" key="2">
    <source>
        <dbReference type="ARBA" id="ARBA00023125"/>
    </source>
</evidence>
<proteinExistence type="predicted"/>
<comment type="caution">
    <text evidence="7">The sequence shown here is derived from an EMBL/GenBank/DDBJ whole genome shotgun (WGS) entry which is preliminary data.</text>
</comment>
<name>A0AAD5Q3N3_PYTIN</name>
<accession>A0AAD5Q3N3</accession>
<protein>
    <recommendedName>
        <fullName evidence="6">RWP-RK domain-containing protein</fullName>
    </recommendedName>
</protein>
<feature type="region of interest" description="Disordered" evidence="5">
    <location>
        <begin position="101"/>
        <end position="134"/>
    </location>
</feature>
<dbReference type="GO" id="GO:0003677">
    <property type="term" value="F:DNA binding"/>
    <property type="evidence" value="ECO:0007669"/>
    <property type="project" value="UniProtKB-KW"/>
</dbReference>
<dbReference type="AlphaFoldDB" id="A0AAD5Q3N3"/>
<feature type="domain" description="RWP-RK" evidence="6">
    <location>
        <begin position="37"/>
        <end position="120"/>
    </location>
</feature>
<gene>
    <name evidence="7" type="ORF">P43SY_006398</name>
</gene>
<dbReference type="EMBL" id="JAKCXM010000350">
    <property type="protein sequence ID" value="KAJ0395336.1"/>
    <property type="molecule type" value="Genomic_DNA"/>
</dbReference>
<keyword evidence="3" id="KW-0804">Transcription</keyword>
<evidence type="ECO:0000313" key="7">
    <source>
        <dbReference type="EMBL" id="KAJ0395336.1"/>
    </source>
</evidence>
<feature type="compositionally biased region" description="Basic and acidic residues" evidence="5">
    <location>
        <begin position="125"/>
        <end position="134"/>
    </location>
</feature>
<reference evidence="7" key="1">
    <citation type="submission" date="2021-12" db="EMBL/GenBank/DDBJ databases">
        <title>Prjna785345.</title>
        <authorList>
            <person name="Rujirawat T."/>
            <person name="Krajaejun T."/>
        </authorList>
    </citation>
    <scope>NUCLEOTIDE SEQUENCE</scope>
    <source>
        <strain evidence="7">Pi057C3</strain>
    </source>
</reference>